<organism evidence="2 3">
    <name type="scientific">Bacillus thuringiensis serovar toumanoffi</name>
    <dbReference type="NCBI Taxonomy" id="180862"/>
    <lineage>
        <taxon>Bacteria</taxon>
        <taxon>Bacillati</taxon>
        <taxon>Bacillota</taxon>
        <taxon>Bacilli</taxon>
        <taxon>Bacillales</taxon>
        <taxon>Bacillaceae</taxon>
        <taxon>Bacillus</taxon>
        <taxon>Bacillus cereus group</taxon>
    </lineage>
</organism>
<gene>
    <name evidence="2" type="ORF">BTTOUR_32890</name>
</gene>
<dbReference type="Pfam" id="PF03538">
    <property type="entry name" value="VRP1"/>
    <property type="match status" value="1"/>
</dbReference>
<dbReference type="AlphaFoldDB" id="A0ABD5I8A6"/>
<proteinExistence type="predicted"/>
<comment type="caution">
    <text evidence="2">The sequence shown here is derived from an EMBL/GenBank/DDBJ whole genome shotgun (WGS) entry which is preliminary data.</text>
</comment>
<protein>
    <submittedName>
        <fullName evidence="2">Toxin</fullName>
    </submittedName>
</protein>
<reference evidence="2 3" key="1">
    <citation type="submission" date="2023-10" db="EMBL/GenBank/DDBJ databases">
        <title>Draft Genome Sequence of Bacillus thuringiensis serovar. toumanoffi 4059: Identification of a Novel Cry Protein Candidate.</title>
        <authorList>
            <person name="Murdoch R.W."/>
            <person name="Gemler B."/>
            <person name="Heater B.S."/>
        </authorList>
    </citation>
    <scope>NUCLEOTIDE SEQUENCE [LARGE SCALE GENOMIC DNA]</scope>
    <source>
        <strain evidence="2 3">4059</strain>
    </source>
</reference>
<dbReference type="InterPro" id="IPR018003">
    <property type="entry name" value="Insecticidal_toxin/plasmid_vir"/>
</dbReference>
<keyword evidence="1" id="KW-0843">Virulence</keyword>
<dbReference type="Proteomes" id="UP001272716">
    <property type="component" value="Unassembled WGS sequence"/>
</dbReference>
<dbReference type="EMBL" id="JAWQCK010000009">
    <property type="protein sequence ID" value="MDW9213549.1"/>
    <property type="molecule type" value="Genomic_DNA"/>
</dbReference>
<evidence type="ECO:0000313" key="3">
    <source>
        <dbReference type="Proteomes" id="UP001272716"/>
    </source>
</evidence>
<evidence type="ECO:0000313" key="2">
    <source>
        <dbReference type="EMBL" id="MDW9213549.1"/>
    </source>
</evidence>
<accession>A0ABD5I8A6</accession>
<sequence>MSTTENNVGIFQIGTDRLTVTLNQSGYQTVFDITSESYLEFEENNPEIPSSDAKEIYKLAVKRTENLRMLFKAWQLHNDPIFKDIPKLSSNIGMQGMRSALKRSLGGGANFEDLFPERSLEGYAESSSIQSLFSPGRYLTVLYKIARQLHSTEDKLHIDNRRPDLQSLVLSEDNMNKEVSSLDILLDVLQPEDFNTLKTLKDTYYPMNLPYDDDLTQINAVAEAHSTNLIGIWDILLDKQQKSILQDVNTFPRISKKRRDSLSNTPESLELIEGEEFYLEAKGKQIYFANVMETAYTISTHITVGKPQAAATAPAKFQLIYDIKRGDYFLRVAENISIDGKSLKDCYLTSDNGEHNGKKGFYCLMKNPRNNFPVKIERLTDTSIRIFVPQSGYWGPGETVASHWENPLALNLDLAEALTFTLKKNETGGETISVSEVMPPVADTTPSPPARETLSLTPNSFQLLVNPNPTVEDIANHYDVKATKNLDSTDLTTVLNNVDNFCLKTSLSFNKLLELTMQKDYQTKSGEYKSRFLKFSSTENVPVSTYGAAFLTGTEQIPLWVKQYNGKGNATNTPVLNFTADNVVDLAGRAEKLVRLEHSTDLSFEQLDWIITNASKSIFEHGKNIILDKPVLGAIAEYKKFNNHYGITSDMFVTFIGEINTYAEEGKNSFYQDTFSNVDGTTVPLGASLQFAIDKQGLYESICCGAMGVTADEFSRIGAYCFGDATQQITADEASIAQLYRLGKIPQMLGLSFREAELLWKTMASGKDTLLRNIGANPHSLQTLDIIRRTEVLLDWMDTHQLDVVSLQVMITNQYSSTATPELYNFLKNVYQSTISVERTSRISNHKSMPAEKMSRALAAGFNLKVNVMGKVMKWMDKAQPTFMSQDFYTKLHWYFSTDHEDELTTLEKHPELLEWCQKVSQYVLIVRWSGLNEQELTMMIEHPDWLLEGYDTVPQPSLHLLLILSRLKEWEQRVQVSSDEAIRYFAQANSKNINSDAAVKLLAHIHGWNEEGTSSMNNYLFGDDSYPKNFEQVFTLESWVNLGKQLNVGSRTLGELVDLVEENETAESTDLIISVAQALMATVQSEK</sequence>
<name>A0ABD5I8A6_BACTU</name>
<dbReference type="RefSeq" id="WP_000108143.1">
    <property type="nucleotide sequence ID" value="NZ_JAWQCK010000009.1"/>
</dbReference>
<evidence type="ECO:0000256" key="1">
    <source>
        <dbReference type="ARBA" id="ARBA00023026"/>
    </source>
</evidence>